<dbReference type="SUPFAM" id="SSF55729">
    <property type="entry name" value="Acyl-CoA N-acyltransferases (Nat)"/>
    <property type="match status" value="1"/>
</dbReference>
<protein>
    <submittedName>
        <fullName evidence="2">GNAT family N-acetyltransferase</fullName>
    </submittedName>
</protein>
<sequence length="147" mass="16049">MHIRKLTHADIPRASALCLQAFTLAVAPSLTEQGVETFAKVAAEQAFAERMQGDNLILVCEADGNLCGLVELKEGRHVAMLFVAPAWQRRGVGARLMNEVLAYARSQVLTVRASLSSVPAYQRYGFVLAGEVGEFAGLVYQPMEKLR</sequence>
<dbReference type="RefSeq" id="WP_186603826.1">
    <property type="nucleotide sequence ID" value="NZ_JABWRP020000009.1"/>
</dbReference>
<gene>
    <name evidence="3" type="ORF">HU738_014175</name>
    <name evidence="2" type="ORF">HU738_20270</name>
</gene>
<evidence type="ECO:0000313" key="3">
    <source>
        <dbReference type="EMBL" id="MBV4542192.1"/>
    </source>
</evidence>
<dbReference type="EMBL" id="JABWRP020000009">
    <property type="protein sequence ID" value="MBV4542192.1"/>
    <property type="molecule type" value="Genomic_DNA"/>
</dbReference>
<dbReference type="CDD" id="cd04301">
    <property type="entry name" value="NAT_SF"/>
    <property type="match status" value="1"/>
</dbReference>
<dbReference type="AlphaFoldDB" id="A0A923GMY5"/>
<keyword evidence="4" id="KW-1185">Reference proteome</keyword>
<dbReference type="PROSITE" id="PS51186">
    <property type="entry name" value="GNAT"/>
    <property type="match status" value="1"/>
</dbReference>
<dbReference type="GO" id="GO:0016747">
    <property type="term" value="F:acyltransferase activity, transferring groups other than amino-acyl groups"/>
    <property type="evidence" value="ECO:0007669"/>
    <property type="project" value="InterPro"/>
</dbReference>
<dbReference type="Pfam" id="PF13673">
    <property type="entry name" value="Acetyltransf_10"/>
    <property type="match status" value="1"/>
</dbReference>
<dbReference type="InterPro" id="IPR052564">
    <property type="entry name" value="N-acetyltrans/Recomb-assoc"/>
</dbReference>
<reference evidence="2" key="2">
    <citation type="submission" date="2020-07" db="EMBL/GenBank/DDBJ databases">
        <authorList>
            <person name="Lood C."/>
            <person name="Girard L."/>
        </authorList>
    </citation>
    <scope>NUCLEOTIDE SEQUENCE</scope>
    <source>
        <strain evidence="2">RW4S2</strain>
    </source>
</reference>
<dbReference type="PANTHER" id="PTHR43451">
    <property type="entry name" value="ACETYLTRANSFERASE (GNAT) FAMILY PROTEIN"/>
    <property type="match status" value="1"/>
</dbReference>
<name>A0A923GMY5_9PSED</name>
<accession>A0A923GMY5</accession>
<evidence type="ECO:0000313" key="4">
    <source>
        <dbReference type="Proteomes" id="UP000628137"/>
    </source>
</evidence>
<dbReference type="InterPro" id="IPR000182">
    <property type="entry name" value="GNAT_dom"/>
</dbReference>
<organism evidence="2">
    <name type="scientific">Pseudomonas vlassakiae</name>
    <dbReference type="NCBI Taxonomy" id="485888"/>
    <lineage>
        <taxon>Bacteria</taxon>
        <taxon>Pseudomonadati</taxon>
        <taxon>Pseudomonadota</taxon>
        <taxon>Gammaproteobacteria</taxon>
        <taxon>Pseudomonadales</taxon>
        <taxon>Pseudomonadaceae</taxon>
        <taxon>Pseudomonas</taxon>
    </lineage>
</organism>
<dbReference type="Gene3D" id="3.40.630.30">
    <property type="match status" value="1"/>
</dbReference>
<dbReference type="Proteomes" id="UP000628137">
    <property type="component" value="Unassembled WGS sequence"/>
</dbReference>
<reference evidence="3" key="3">
    <citation type="submission" date="2021-06" db="EMBL/GenBank/DDBJ databases">
        <title>Updating the genus Pseudomonas: Description of 43 new species and partition of the Pseudomonas putida group.</title>
        <authorList>
            <person name="Girard L."/>
            <person name="Lood C."/>
            <person name="Vandamme P."/>
            <person name="Rokni-Zadeh H."/>
            <person name="Van Noort V."/>
            <person name="Hofte M."/>
            <person name="Lavigne R."/>
            <person name="De Mot R."/>
        </authorList>
    </citation>
    <scope>NUCLEOTIDE SEQUENCE</scope>
    <source>
        <strain evidence="3">RW4S2</strain>
    </source>
</reference>
<feature type="domain" description="N-acetyltransferase" evidence="1">
    <location>
        <begin position="1"/>
        <end position="147"/>
    </location>
</feature>
<comment type="caution">
    <text evidence="2">The sequence shown here is derived from an EMBL/GenBank/DDBJ whole genome shotgun (WGS) entry which is preliminary data.</text>
</comment>
<proteinExistence type="predicted"/>
<evidence type="ECO:0000313" key="2">
    <source>
        <dbReference type="EMBL" id="MBC3472898.1"/>
    </source>
</evidence>
<dbReference type="InterPro" id="IPR016181">
    <property type="entry name" value="Acyl_CoA_acyltransferase"/>
</dbReference>
<reference evidence="2 4" key="1">
    <citation type="journal article" date="2020" name="Microorganisms">
        <title>Reliable Identification of Environmental Pseudomonas Isolates Using the rpoD Gene.</title>
        <authorList>
            <consortium name="The Broad Institute Genome Sequencing Platform"/>
            <person name="Girard L."/>
            <person name="Lood C."/>
            <person name="Rokni-Zadeh H."/>
            <person name="van Noort V."/>
            <person name="Lavigne R."/>
            <person name="De Mot R."/>
        </authorList>
    </citation>
    <scope>NUCLEOTIDE SEQUENCE</scope>
    <source>
        <strain evidence="2 4">RW4S2</strain>
    </source>
</reference>
<evidence type="ECO:0000259" key="1">
    <source>
        <dbReference type="PROSITE" id="PS51186"/>
    </source>
</evidence>
<dbReference type="EMBL" id="JABWRP010000020">
    <property type="protein sequence ID" value="MBC3472898.1"/>
    <property type="molecule type" value="Genomic_DNA"/>
</dbReference>
<dbReference type="PANTHER" id="PTHR43451:SF1">
    <property type="entry name" value="ACETYLTRANSFERASE"/>
    <property type="match status" value="1"/>
</dbReference>